<comment type="caution">
    <text evidence="11">The sequence shown here is derived from an EMBL/GenBank/DDBJ whole genome shotgun (WGS) entry which is preliminary data.</text>
</comment>
<organism evidence="11 12">
    <name type="scientific">Phytophthora megakarya</name>
    <dbReference type="NCBI Taxonomy" id="4795"/>
    <lineage>
        <taxon>Eukaryota</taxon>
        <taxon>Sar</taxon>
        <taxon>Stramenopiles</taxon>
        <taxon>Oomycota</taxon>
        <taxon>Peronosporomycetes</taxon>
        <taxon>Peronosporales</taxon>
        <taxon>Peronosporaceae</taxon>
        <taxon>Phytophthora</taxon>
    </lineage>
</organism>
<keyword evidence="7 8" id="KW-0802">TPR repeat</keyword>
<feature type="repeat" description="TPR" evidence="8">
    <location>
        <begin position="26"/>
        <end position="59"/>
    </location>
</feature>
<protein>
    <recommendedName>
        <fullName evidence="3">protein O-GlcNAc transferase</fullName>
        <ecNumber evidence="3">2.4.1.255</ecNumber>
    </recommendedName>
</protein>
<gene>
    <name evidence="11" type="ORF">PHMEG_00014943</name>
</gene>
<evidence type="ECO:0000256" key="1">
    <source>
        <dbReference type="ARBA" id="ARBA00004922"/>
    </source>
</evidence>
<dbReference type="PANTHER" id="PTHR44366">
    <property type="entry name" value="UDP-N-ACETYLGLUCOSAMINE--PEPTIDE N-ACETYLGLUCOSAMINYLTRANSFERASE 110 KDA SUBUNIT"/>
    <property type="match status" value="1"/>
</dbReference>
<dbReference type="Gene3D" id="3.40.50.11380">
    <property type="match status" value="1"/>
</dbReference>
<dbReference type="Gene3D" id="3.40.50.2000">
    <property type="entry name" value="Glycogen Phosphorylase B"/>
    <property type="match status" value="1"/>
</dbReference>
<dbReference type="GO" id="GO:0097363">
    <property type="term" value="F:protein O-acetylglucosaminyltransferase activity"/>
    <property type="evidence" value="ECO:0007669"/>
    <property type="project" value="UniProtKB-EC"/>
</dbReference>
<dbReference type="InterPro" id="IPR037919">
    <property type="entry name" value="OGT"/>
</dbReference>
<evidence type="ECO:0000313" key="11">
    <source>
        <dbReference type="EMBL" id="OWZ11965.1"/>
    </source>
</evidence>
<evidence type="ECO:0000256" key="7">
    <source>
        <dbReference type="ARBA" id="ARBA00022803"/>
    </source>
</evidence>
<proteinExistence type="inferred from homology"/>
<dbReference type="Pfam" id="PF08241">
    <property type="entry name" value="Methyltransf_11"/>
    <property type="match status" value="1"/>
</dbReference>
<sequence length="746" mass="84753">MVQVKEIAEQVVYQNNTEVLQDLSYPSVFQYLGVAQYSLGDLEEATRTFELAVEMNENDVQSWIHLGNCYLYQKKLVEAVAALEVGVNQKGSVENMHALVKARDWLANWKDRDDSLDQLRRRVYEQTDSTTEKLCCDEHTNWKLQAHELRVGFVSSDFGVHPVSSLLRGLLALLSSPDHQTKVYCFSLSDASSWWSRNISRTADYMISLKGKNSLDAAKIIQSHEIHVLIDLNGHTLHSGIGIFTHRPAPVQVAYLGYPKTTGNPSVDFVISDGVATPAETSATSFSEKLLILPMHYIVNDHLQMLGHTLEGDRPKLSTFFEYDDNTFIFATFSNWQKMDPPIFSAWMEILARVPSSVMWFQEYFGHEEAITNLRAEAELRGIDGRRLIFSPLDPWIDHTYRKRIADLVLDTSLKNGHTTILDGLCAGVPVVTLEGDRMSNRATSSALNSLDLHDLTVNSIKEYVEMAVYLATHKYVLQMLRAKVENNRVHYPLFDTTKYTTKFEESIKIAWQVKKSRLQFGGSREMHIFPSIESSVVTPRNFPVLSAKEDNKVEDEYVIRVQSALDAQEPIRLHIGGHTKSPDWWIVDANDGGIVDFVMHMSNLYAFPDNSVDTIYASHVLEHCTHGVGRELEHTLREWHRVLRPSGQLLVSVPNLFNLATLFVNESIPHQDRLWFMTIMYGGQIDQYDLHKVGFDEAILIAYLTQAAGFCEFTRYDDFGLFSDSSVLVVYDTPISLNLQAHTCK</sequence>
<reference evidence="12" key="1">
    <citation type="submission" date="2017-03" db="EMBL/GenBank/DDBJ databases">
        <title>Phytopthora megakarya and P. palmivora, two closely related causual agents of cacao black pod achieved similar genome size and gene model numbers by different mechanisms.</title>
        <authorList>
            <person name="Ali S."/>
            <person name="Shao J."/>
            <person name="Larry D.J."/>
            <person name="Kronmiller B."/>
            <person name="Shen D."/>
            <person name="Strem M.D."/>
            <person name="Melnick R.L."/>
            <person name="Guiltinan M.J."/>
            <person name="Tyler B.M."/>
            <person name="Meinhardt L.W."/>
            <person name="Bailey B.A."/>
        </authorList>
    </citation>
    <scope>NUCLEOTIDE SEQUENCE [LARGE SCALE GENOMIC DNA]</scope>
    <source>
        <strain evidence="12">zdho120</strain>
    </source>
</reference>
<evidence type="ECO:0000256" key="6">
    <source>
        <dbReference type="ARBA" id="ARBA00022737"/>
    </source>
</evidence>
<keyword evidence="6" id="KW-0677">Repeat</keyword>
<dbReference type="EMBL" id="NBNE01001980">
    <property type="protein sequence ID" value="OWZ11965.1"/>
    <property type="molecule type" value="Genomic_DNA"/>
</dbReference>
<keyword evidence="12" id="KW-1185">Reference proteome</keyword>
<dbReference type="SUPFAM" id="SSF53335">
    <property type="entry name" value="S-adenosyl-L-methionine-dependent methyltransferases"/>
    <property type="match status" value="1"/>
</dbReference>
<evidence type="ECO:0000256" key="2">
    <source>
        <dbReference type="ARBA" id="ARBA00005386"/>
    </source>
</evidence>
<name>A0A225W309_9STRA</name>
<dbReference type="InterPro" id="IPR029063">
    <property type="entry name" value="SAM-dependent_MTases_sf"/>
</dbReference>
<dbReference type="InterPro" id="IPR029489">
    <property type="entry name" value="OGT/SEC/SPY_C"/>
</dbReference>
<accession>A0A225W309</accession>
<evidence type="ECO:0000256" key="8">
    <source>
        <dbReference type="PROSITE-ProRule" id="PRU00339"/>
    </source>
</evidence>
<evidence type="ECO:0000256" key="4">
    <source>
        <dbReference type="ARBA" id="ARBA00022676"/>
    </source>
</evidence>
<keyword evidence="4 11" id="KW-0328">Glycosyltransferase</keyword>
<keyword evidence="5 11" id="KW-0808">Transferase</keyword>
<dbReference type="InterPro" id="IPR013216">
    <property type="entry name" value="Methyltransf_11"/>
</dbReference>
<feature type="domain" description="O-GlcNAc transferase C-terminal" evidence="10">
    <location>
        <begin position="322"/>
        <end position="503"/>
    </location>
</feature>
<dbReference type="Proteomes" id="UP000198211">
    <property type="component" value="Unassembled WGS sequence"/>
</dbReference>
<dbReference type="Gene3D" id="3.40.50.150">
    <property type="entry name" value="Vaccinia Virus protein VP39"/>
    <property type="match status" value="1"/>
</dbReference>
<dbReference type="PROSITE" id="PS50005">
    <property type="entry name" value="TPR"/>
    <property type="match status" value="1"/>
</dbReference>
<dbReference type="OrthoDB" id="421121at2759"/>
<evidence type="ECO:0000259" key="10">
    <source>
        <dbReference type="Pfam" id="PF13844"/>
    </source>
</evidence>
<dbReference type="GO" id="GO:0006493">
    <property type="term" value="P:protein O-linked glycosylation"/>
    <property type="evidence" value="ECO:0007669"/>
    <property type="project" value="InterPro"/>
</dbReference>
<feature type="domain" description="Methyltransferase type 11" evidence="9">
    <location>
        <begin position="599"/>
        <end position="651"/>
    </location>
</feature>
<dbReference type="Pfam" id="PF13844">
    <property type="entry name" value="Glyco_transf_41"/>
    <property type="match status" value="2"/>
</dbReference>
<dbReference type="InterPro" id="IPR011990">
    <property type="entry name" value="TPR-like_helical_dom_sf"/>
</dbReference>
<dbReference type="EC" id="2.4.1.255" evidence="3"/>
<dbReference type="AlphaFoldDB" id="A0A225W309"/>
<dbReference type="PANTHER" id="PTHR44366:SF1">
    <property type="entry name" value="UDP-N-ACETYLGLUCOSAMINE--PEPTIDE N-ACETYLGLUCOSAMINYLTRANSFERASE 110 KDA SUBUNIT"/>
    <property type="match status" value="1"/>
</dbReference>
<evidence type="ECO:0000313" key="12">
    <source>
        <dbReference type="Proteomes" id="UP000198211"/>
    </source>
</evidence>
<dbReference type="Gene3D" id="1.25.40.10">
    <property type="entry name" value="Tetratricopeptide repeat domain"/>
    <property type="match status" value="1"/>
</dbReference>
<evidence type="ECO:0000256" key="3">
    <source>
        <dbReference type="ARBA" id="ARBA00011970"/>
    </source>
</evidence>
<evidence type="ECO:0000256" key="5">
    <source>
        <dbReference type="ARBA" id="ARBA00022679"/>
    </source>
</evidence>
<dbReference type="InterPro" id="IPR019734">
    <property type="entry name" value="TPR_rpt"/>
</dbReference>
<comment type="pathway">
    <text evidence="1">Protein modification; protein glycosylation.</text>
</comment>
<dbReference type="GO" id="GO:0008757">
    <property type="term" value="F:S-adenosylmethionine-dependent methyltransferase activity"/>
    <property type="evidence" value="ECO:0007669"/>
    <property type="project" value="InterPro"/>
</dbReference>
<evidence type="ECO:0000259" key="9">
    <source>
        <dbReference type="Pfam" id="PF08241"/>
    </source>
</evidence>
<dbReference type="SMART" id="SM00028">
    <property type="entry name" value="TPR"/>
    <property type="match status" value="2"/>
</dbReference>
<dbReference type="SUPFAM" id="SSF48452">
    <property type="entry name" value="TPR-like"/>
    <property type="match status" value="1"/>
</dbReference>
<feature type="domain" description="O-GlcNAc transferase C-terminal" evidence="10">
    <location>
        <begin position="141"/>
        <end position="310"/>
    </location>
</feature>
<comment type="similarity">
    <text evidence="2">Belongs to the glycosyltransferase 41 family. O-GlcNAc transferase subfamily.</text>
</comment>
<dbReference type="STRING" id="4795.A0A225W309"/>